<dbReference type="SMART" id="SM00773">
    <property type="entry name" value="WGR"/>
    <property type="match status" value="1"/>
</dbReference>
<dbReference type="CDD" id="cd07996">
    <property type="entry name" value="WGR_MMR_like"/>
    <property type="match status" value="1"/>
</dbReference>
<name>A0A1Z4NBD5_9CYAN</name>
<dbReference type="Gene3D" id="2.20.140.10">
    <property type="entry name" value="WGR domain"/>
    <property type="match status" value="1"/>
</dbReference>
<dbReference type="InterPro" id="IPR036930">
    <property type="entry name" value="WGR_dom_sf"/>
</dbReference>
<dbReference type="Pfam" id="PF05406">
    <property type="entry name" value="WGR"/>
    <property type="match status" value="1"/>
</dbReference>
<evidence type="ECO:0000313" key="3">
    <source>
        <dbReference type="Proteomes" id="UP000218785"/>
    </source>
</evidence>
<organism evidence="2 3">
    <name type="scientific">Tolypothrix tenuis PCC 7101</name>
    <dbReference type="NCBI Taxonomy" id="231146"/>
    <lineage>
        <taxon>Bacteria</taxon>
        <taxon>Bacillati</taxon>
        <taxon>Cyanobacteriota</taxon>
        <taxon>Cyanophyceae</taxon>
        <taxon>Nostocales</taxon>
        <taxon>Tolypothrichaceae</taxon>
        <taxon>Tolypothrix</taxon>
    </lineage>
</organism>
<evidence type="ECO:0000313" key="2">
    <source>
        <dbReference type="EMBL" id="BAZ03006.1"/>
    </source>
</evidence>
<keyword evidence="3" id="KW-1185">Reference proteome</keyword>
<protein>
    <submittedName>
        <fullName evidence="2">WGR domain-containing protein</fullName>
    </submittedName>
</protein>
<sequence length="183" mass="20925">MEVYLIFVDAAQNSNKFWSAKVEQGNLTVEWGRVGYKSQQKVHSFGNAQQAVSKFHNLVAEKKMKGYRESQPQIDSTSDSLEIKRAIQLLEILRPYVAQRQFTNRNYLETLNQYLKIVPTPLGMKIDPSLIYRDVADVEHQLSLLNSLLATDSVLADNATEESGNTSKVMSLKSIRKNFWRNL</sequence>
<dbReference type="KEGG" id="ttq:NIES37_70190"/>
<dbReference type="SUPFAM" id="SSF142921">
    <property type="entry name" value="WGR domain-like"/>
    <property type="match status" value="1"/>
</dbReference>
<dbReference type="PROSITE" id="PS51977">
    <property type="entry name" value="WGR"/>
    <property type="match status" value="1"/>
</dbReference>
<keyword evidence="2" id="KW-0614">Plasmid</keyword>
<dbReference type="RefSeq" id="WP_096584792.1">
    <property type="nucleotide sequence ID" value="NZ_CAWNJS010000002.1"/>
</dbReference>
<evidence type="ECO:0000259" key="1">
    <source>
        <dbReference type="PROSITE" id="PS51977"/>
    </source>
</evidence>
<dbReference type="Proteomes" id="UP000218785">
    <property type="component" value="Plasmid plasmid1"/>
</dbReference>
<geneLocation type="plasmid" evidence="3">
    <name>Plasmid1 dna</name>
</geneLocation>
<feature type="domain" description="WGR" evidence="1">
    <location>
        <begin position="1"/>
        <end position="81"/>
    </location>
</feature>
<accession>A0A1Z4NBD5</accession>
<dbReference type="InterPro" id="IPR049809">
    <property type="entry name" value="YehF/YfeS-like_WGR"/>
</dbReference>
<dbReference type="InterPro" id="IPR008893">
    <property type="entry name" value="WGR_domain"/>
</dbReference>
<dbReference type="AlphaFoldDB" id="A0A1Z4NBD5"/>
<dbReference type="EMBL" id="AP018249">
    <property type="protein sequence ID" value="BAZ03006.1"/>
    <property type="molecule type" value="Genomic_DNA"/>
</dbReference>
<gene>
    <name evidence="2" type="ORF">NIES37_70190</name>
</gene>
<proteinExistence type="predicted"/>
<reference evidence="2 3" key="1">
    <citation type="submission" date="2017-06" db="EMBL/GenBank/DDBJ databases">
        <title>Genome sequencing of cyanobaciteial culture collection at National Institute for Environmental Studies (NIES).</title>
        <authorList>
            <person name="Hirose Y."/>
            <person name="Shimura Y."/>
            <person name="Fujisawa T."/>
            <person name="Nakamura Y."/>
            <person name="Kawachi M."/>
        </authorList>
    </citation>
    <scope>NUCLEOTIDE SEQUENCE [LARGE SCALE GENOMIC DNA]</scope>
    <source>
        <strain evidence="2 3">NIES-37</strain>
        <plasmid evidence="3">Plasmid1 dna</plasmid>
    </source>
</reference>